<feature type="region of interest" description="Disordered" evidence="1">
    <location>
        <begin position="44"/>
        <end position="85"/>
    </location>
</feature>
<evidence type="ECO:0000256" key="1">
    <source>
        <dbReference type="SAM" id="MobiDB-lite"/>
    </source>
</evidence>
<feature type="region of interest" description="Disordered" evidence="1">
    <location>
        <begin position="115"/>
        <end position="149"/>
    </location>
</feature>
<feature type="compositionally biased region" description="Acidic residues" evidence="1">
    <location>
        <begin position="64"/>
        <end position="73"/>
    </location>
</feature>
<name>A0ABR0B1E3_9CRUS</name>
<feature type="region of interest" description="Disordered" evidence="1">
    <location>
        <begin position="1"/>
        <end position="30"/>
    </location>
</feature>
<feature type="compositionally biased region" description="Basic and acidic residues" evidence="1">
    <location>
        <begin position="133"/>
        <end position="149"/>
    </location>
</feature>
<comment type="caution">
    <text evidence="2">The sequence shown here is derived from an EMBL/GenBank/DDBJ whole genome shotgun (WGS) entry which is preliminary data.</text>
</comment>
<accession>A0ABR0B1E3</accession>
<dbReference type="EMBL" id="JAOYFB010000039">
    <property type="protein sequence ID" value="KAK4031109.1"/>
    <property type="molecule type" value="Genomic_DNA"/>
</dbReference>
<keyword evidence="3" id="KW-1185">Reference proteome</keyword>
<evidence type="ECO:0000313" key="2">
    <source>
        <dbReference type="EMBL" id="KAK4031109.1"/>
    </source>
</evidence>
<gene>
    <name evidence="2" type="ORF">OUZ56_024635</name>
</gene>
<sequence>MKLEEESNSNNGSSSTVTIPLGVEEGNASEYNRCTENGLDYSASEEECGTQYPKRISKKKEDINPEDVSEENLQDPVRSDPTRSCNNCKMKTVPILSYGRAGKIRMENLAKAQRKLDLRNDLRTSGIHSRNPFSEKEEENRRGENWKKH</sequence>
<organism evidence="2 3">
    <name type="scientific">Daphnia magna</name>
    <dbReference type="NCBI Taxonomy" id="35525"/>
    <lineage>
        <taxon>Eukaryota</taxon>
        <taxon>Metazoa</taxon>
        <taxon>Ecdysozoa</taxon>
        <taxon>Arthropoda</taxon>
        <taxon>Crustacea</taxon>
        <taxon>Branchiopoda</taxon>
        <taxon>Diplostraca</taxon>
        <taxon>Cladocera</taxon>
        <taxon>Anomopoda</taxon>
        <taxon>Daphniidae</taxon>
        <taxon>Daphnia</taxon>
    </lineage>
</organism>
<protein>
    <submittedName>
        <fullName evidence="2">Uncharacterized protein</fullName>
    </submittedName>
</protein>
<evidence type="ECO:0000313" key="3">
    <source>
        <dbReference type="Proteomes" id="UP001234178"/>
    </source>
</evidence>
<proteinExistence type="predicted"/>
<dbReference type="Proteomes" id="UP001234178">
    <property type="component" value="Unassembled WGS sequence"/>
</dbReference>
<reference evidence="2 3" key="1">
    <citation type="journal article" date="2023" name="Nucleic Acids Res.">
        <title>The hologenome of Daphnia magna reveals possible DNA methylation and microbiome-mediated evolution of the host genome.</title>
        <authorList>
            <person name="Chaturvedi A."/>
            <person name="Li X."/>
            <person name="Dhandapani V."/>
            <person name="Marshall H."/>
            <person name="Kissane S."/>
            <person name="Cuenca-Cambronero M."/>
            <person name="Asole G."/>
            <person name="Calvet F."/>
            <person name="Ruiz-Romero M."/>
            <person name="Marangio P."/>
            <person name="Guigo R."/>
            <person name="Rago D."/>
            <person name="Mirbahai L."/>
            <person name="Eastwood N."/>
            <person name="Colbourne J.K."/>
            <person name="Zhou J."/>
            <person name="Mallon E."/>
            <person name="Orsini L."/>
        </authorList>
    </citation>
    <scope>NUCLEOTIDE SEQUENCE [LARGE SCALE GENOMIC DNA]</scope>
    <source>
        <strain evidence="2">LRV0_1</strain>
    </source>
</reference>